<dbReference type="Gene3D" id="3.40.630.30">
    <property type="match status" value="1"/>
</dbReference>
<dbReference type="SUPFAM" id="SSF55729">
    <property type="entry name" value="Acyl-CoA N-acyltransferases (Nat)"/>
    <property type="match status" value="1"/>
</dbReference>
<dbReference type="Pfam" id="PF13508">
    <property type="entry name" value="Acetyltransf_7"/>
    <property type="match status" value="1"/>
</dbReference>
<dbReference type="PROSITE" id="PS51186">
    <property type="entry name" value="GNAT"/>
    <property type="match status" value="1"/>
</dbReference>
<dbReference type="PANTHER" id="PTHR43877">
    <property type="entry name" value="AMINOALKYLPHOSPHONATE N-ACETYLTRANSFERASE-RELATED-RELATED"/>
    <property type="match status" value="1"/>
</dbReference>
<accession>X5MCX9</accession>
<keyword evidence="5" id="KW-1185">Reference proteome</keyword>
<name>X5MCX9_9HYPH</name>
<dbReference type="InterPro" id="IPR000182">
    <property type="entry name" value="GNAT_dom"/>
</dbReference>
<evidence type="ECO:0000256" key="1">
    <source>
        <dbReference type="ARBA" id="ARBA00022679"/>
    </source>
</evidence>
<dbReference type="InterPro" id="IPR050832">
    <property type="entry name" value="Bact_Acetyltransf"/>
</dbReference>
<evidence type="ECO:0000313" key="5">
    <source>
        <dbReference type="Proteomes" id="UP000032160"/>
    </source>
</evidence>
<evidence type="ECO:0000256" key="2">
    <source>
        <dbReference type="ARBA" id="ARBA00023315"/>
    </source>
</evidence>
<feature type="domain" description="N-acetyltransferase" evidence="3">
    <location>
        <begin position="4"/>
        <end position="142"/>
    </location>
</feature>
<dbReference type="HOGENOM" id="CLU_013985_21_1_5"/>
<dbReference type="CDD" id="cd04301">
    <property type="entry name" value="NAT_SF"/>
    <property type="match status" value="1"/>
</dbReference>
<dbReference type="STRING" id="1458461.BN1012_Phect1438"/>
<dbReference type="EMBL" id="HG966617">
    <property type="protein sequence ID" value="CDO59652.1"/>
    <property type="molecule type" value="Genomic_DNA"/>
</dbReference>
<dbReference type="GO" id="GO:0016747">
    <property type="term" value="F:acyltransferase activity, transferring groups other than amino-acyl groups"/>
    <property type="evidence" value="ECO:0007669"/>
    <property type="project" value="InterPro"/>
</dbReference>
<reference evidence="4 5" key="1">
    <citation type="journal article" date="2014" name="Front. Genet.">
        <title>Genome and metabolic network of "Candidatus Phaeomarinobacter ectocarpi" Ec32, a new candidate genus of Alphaproteobacteria frequently associated with brown algae.</title>
        <authorList>
            <person name="Dittami S.M."/>
            <person name="Barbeyron T."/>
            <person name="Boyen C."/>
            <person name="Cambefort J."/>
            <person name="Collet G."/>
            <person name="Delage L."/>
            <person name="Gobet A."/>
            <person name="Groisillier A."/>
            <person name="Leblanc C."/>
            <person name="Michel G."/>
            <person name="Scornet D."/>
            <person name="Siegel A."/>
            <person name="Tapia J.E."/>
            <person name="Tonon T."/>
        </authorList>
    </citation>
    <scope>NUCLEOTIDE SEQUENCE [LARGE SCALE GENOMIC DNA]</scope>
    <source>
        <strain evidence="4 5">Ec32</strain>
    </source>
</reference>
<keyword evidence="1" id="KW-0808">Transferase</keyword>
<dbReference type="PANTHER" id="PTHR43877:SF1">
    <property type="entry name" value="ACETYLTRANSFERASE"/>
    <property type="match status" value="1"/>
</dbReference>
<dbReference type="Proteomes" id="UP000032160">
    <property type="component" value="Chromosome I"/>
</dbReference>
<dbReference type="AlphaFoldDB" id="X5MCX9"/>
<proteinExistence type="predicted"/>
<sequence length="150" mass="16536">MTTITIRPAIPEDAVAIARAFTPARAAMPGVPVVHTAEEDLWFITNKMLPECNVVVAEADGVIAGVAAYTDTWLEQLYVDPAHHREGIGMALLTHVMRDRPQGLDLWVFQSNAPARALYESQGFRCVELTDGQSNEEKCPDARYSWPGNL</sequence>
<dbReference type="InterPro" id="IPR016181">
    <property type="entry name" value="Acyl_CoA_acyltransferase"/>
</dbReference>
<dbReference type="RefSeq" id="WP_043950242.1">
    <property type="nucleotide sequence ID" value="NZ_HG966617.1"/>
</dbReference>
<gene>
    <name evidence="4" type="ORF">BN1012_Phect1438</name>
</gene>
<evidence type="ECO:0000313" key="4">
    <source>
        <dbReference type="EMBL" id="CDO59652.1"/>
    </source>
</evidence>
<protein>
    <recommendedName>
        <fullName evidence="3">N-acetyltransferase domain-containing protein</fullName>
    </recommendedName>
</protein>
<keyword evidence="2" id="KW-0012">Acyltransferase</keyword>
<organism evidence="4 5">
    <name type="scientific">Candidatus Phaeomarinibacter ectocarpi</name>
    <dbReference type="NCBI Taxonomy" id="1458461"/>
    <lineage>
        <taxon>Bacteria</taxon>
        <taxon>Pseudomonadati</taxon>
        <taxon>Pseudomonadota</taxon>
        <taxon>Alphaproteobacteria</taxon>
        <taxon>Hyphomicrobiales</taxon>
        <taxon>Parvibaculaceae</taxon>
        <taxon>Candidatus Phaeomarinibacter</taxon>
    </lineage>
</organism>
<dbReference type="KEGG" id="pect:BN1012_Phect1438"/>
<evidence type="ECO:0000259" key="3">
    <source>
        <dbReference type="PROSITE" id="PS51186"/>
    </source>
</evidence>